<dbReference type="InterPro" id="IPR010652">
    <property type="entry name" value="DUF1232"/>
</dbReference>
<name>A0ABW1L5L0_9BACL</name>
<feature type="transmembrane region" description="Helical" evidence="5">
    <location>
        <begin position="106"/>
        <end position="128"/>
    </location>
</feature>
<comment type="caution">
    <text evidence="7">The sequence shown here is derived from an EMBL/GenBank/DDBJ whole genome shotgun (WGS) entry which is preliminary data.</text>
</comment>
<keyword evidence="2 5" id="KW-0812">Transmembrane</keyword>
<keyword evidence="4 5" id="KW-0472">Membrane</keyword>
<gene>
    <name evidence="7" type="ORF">ACFPYN_05765</name>
</gene>
<keyword evidence="8" id="KW-1185">Reference proteome</keyword>
<evidence type="ECO:0000259" key="6">
    <source>
        <dbReference type="Pfam" id="PF06803"/>
    </source>
</evidence>
<evidence type="ECO:0000256" key="4">
    <source>
        <dbReference type="ARBA" id="ARBA00023136"/>
    </source>
</evidence>
<proteinExistence type="predicted"/>
<dbReference type="RefSeq" id="WP_377733057.1">
    <property type="nucleotide sequence ID" value="NZ_JBHSRI010000005.1"/>
</dbReference>
<evidence type="ECO:0000256" key="3">
    <source>
        <dbReference type="ARBA" id="ARBA00022989"/>
    </source>
</evidence>
<protein>
    <submittedName>
        <fullName evidence="7">YkvA family protein</fullName>
    </submittedName>
</protein>
<dbReference type="Pfam" id="PF06803">
    <property type="entry name" value="DUF1232"/>
    <property type="match status" value="1"/>
</dbReference>
<dbReference type="EMBL" id="JBHSRI010000005">
    <property type="protein sequence ID" value="MFC6038959.1"/>
    <property type="molecule type" value="Genomic_DNA"/>
</dbReference>
<evidence type="ECO:0000256" key="2">
    <source>
        <dbReference type="ARBA" id="ARBA00022692"/>
    </source>
</evidence>
<feature type="domain" description="DUF1232" evidence="6">
    <location>
        <begin position="37"/>
        <end position="73"/>
    </location>
</feature>
<sequence length="132" mass="15249">MKRDNKLSQLKNYARKLKQDTFVLYLSYKDDRTPWYAKAVAICVVAYAFSPIDLIPDFIPVLGYLDDLILVPLGIALAFKLIPPHIIEENRVKAEEMRKNGKPKNWLVGTLFIIIWILLVFWSGKLIIDLTT</sequence>
<evidence type="ECO:0000256" key="1">
    <source>
        <dbReference type="ARBA" id="ARBA00004127"/>
    </source>
</evidence>
<dbReference type="Proteomes" id="UP001596170">
    <property type="component" value="Unassembled WGS sequence"/>
</dbReference>
<evidence type="ECO:0000313" key="8">
    <source>
        <dbReference type="Proteomes" id="UP001596170"/>
    </source>
</evidence>
<evidence type="ECO:0000313" key="7">
    <source>
        <dbReference type="EMBL" id="MFC6038959.1"/>
    </source>
</evidence>
<accession>A0ABW1L5L0</accession>
<keyword evidence="3 5" id="KW-1133">Transmembrane helix</keyword>
<organism evidence="7 8">
    <name type="scientific">Paenisporosarcina macmurdoensis</name>
    <dbReference type="NCBI Taxonomy" id="212659"/>
    <lineage>
        <taxon>Bacteria</taxon>
        <taxon>Bacillati</taxon>
        <taxon>Bacillota</taxon>
        <taxon>Bacilli</taxon>
        <taxon>Bacillales</taxon>
        <taxon>Caryophanaceae</taxon>
        <taxon>Paenisporosarcina</taxon>
    </lineage>
</organism>
<comment type="subcellular location">
    <subcellularLocation>
        <location evidence="1">Endomembrane system</location>
        <topology evidence="1">Multi-pass membrane protein</topology>
    </subcellularLocation>
</comment>
<reference evidence="8" key="1">
    <citation type="journal article" date="2019" name="Int. J. Syst. Evol. Microbiol.">
        <title>The Global Catalogue of Microorganisms (GCM) 10K type strain sequencing project: providing services to taxonomists for standard genome sequencing and annotation.</title>
        <authorList>
            <consortium name="The Broad Institute Genomics Platform"/>
            <consortium name="The Broad Institute Genome Sequencing Center for Infectious Disease"/>
            <person name="Wu L."/>
            <person name="Ma J."/>
        </authorList>
    </citation>
    <scope>NUCLEOTIDE SEQUENCE [LARGE SCALE GENOMIC DNA]</scope>
    <source>
        <strain evidence="8">CCUG 54527</strain>
    </source>
</reference>
<evidence type="ECO:0000256" key="5">
    <source>
        <dbReference type="SAM" id="Phobius"/>
    </source>
</evidence>